<organism evidence="2 3">
    <name type="scientific">Candidatus Magasanikbacteria bacterium GW2011_GWE2_42_7</name>
    <dbReference type="NCBI Taxonomy" id="1619052"/>
    <lineage>
        <taxon>Bacteria</taxon>
        <taxon>Candidatus Magasanikiibacteriota</taxon>
    </lineage>
</organism>
<evidence type="ECO:0000259" key="1">
    <source>
        <dbReference type="Pfam" id="PF05239"/>
    </source>
</evidence>
<accession>A0A0G1EAJ8</accession>
<sequence>MRISYKQLKKLPVVTESGMELGNVHDLILDVDTHGVLQYEVSPSMLSTKTYAVNQEQVVSITSEKMVVKDAVVSQKEQDRGLNQLWTDTLLTSQDSLQETSGE</sequence>
<comment type="caution">
    <text evidence="2">The sequence shown here is derived from an EMBL/GenBank/DDBJ whole genome shotgun (WGS) entry which is preliminary data.</text>
</comment>
<dbReference type="InterPro" id="IPR011033">
    <property type="entry name" value="PRC_barrel-like_sf"/>
</dbReference>
<reference evidence="2 3" key="1">
    <citation type="journal article" date="2015" name="Nature">
        <title>rRNA introns, odd ribosomes, and small enigmatic genomes across a large radiation of phyla.</title>
        <authorList>
            <person name="Brown C.T."/>
            <person name="Hug L.A."/>
            <person name="Thomas B.C."/>
            <person name="Sharon I."/>
            <person name="Castelle C.J."/>
            <person name="Singh A."/>
            <person name="Wilkins M.J."/>
            <person name="Williams K.H."/>
            <person name="Banfield J.F."/>
        </authorList>
    </citation>
    <scope>NUCLEOTIDE SEQUENCE [LARGE SCALE GENOMIC DNA]</scope>
</reference>
<proteinExistence type="predicted"/>
<dbReference type="AlphaFoldDB" id="A0A0G1EAJ8"/>
<dbReference type="EMBL" id="LCEK01000024">
    <property type="protein sequence ID" value="KKS71598.1"/>
    <property type="molecule type" value="Genomic_DNA"/>
</dbReference>
<evidence type="ECO:0000313" key="3">
    <source>
        <dbReference type="Proteomes" id="UP000033867"/>
    </source>
</evidence>
<dbReference type="SUPFAM" id="SSF50346">
    <property type="entry name" value="PRC-barrel domain"/>
    <property type="match status" value="1"/>
</dbReference>
<evidence type="ECO:0000313" key="2">
    <source>
        <dbReference type="EMBL" id="KKS71598.1"/>
    </source>
</evidence>
<dbReference type="Pfam" id="PF05239">
    <property type="entry name" value="PRC"/>
    <property type="match status" value="1"/>
</dbReference>
<gene>
    <name evidence="2" type="ORF">UV42_C0024G0021</name>
</gene>
<protein>
    <recommendedName>
        <fullName evidence="1">PRC-barrel domain-containing protein</fullName>
    </recommendedName>
</protein>
<name>A0A0G1EAJ8_9BACT</name>
<dbReference type="InterPro" id="IPR027275">
    <property type="entry name" value="PRC-brl_dom"/>
</dbReference>
<dbReference type="Proteomes" id="UP000033867">
    <property type="component" value="Unassembled WGS sequence"/>
</dbReference>
<feature type="domain" description="PRC-barrel" evidence="1">
    <location>
        <begin position="3"/>
        <end position="69"/>
    </location>
</feature>
<dbReference type="Gene3D" id="2.30.30.240">
    <property type="entry name" value="PRC-barrel domain"/>
    <property type="match status" value="1"/>
</dbReference>